<protein>
    <recommendedName>
        <fullName evidence="7">Derlin</fullName>
    </recommendedName>
</protein>
<comment type="similarity">
    <text evidence="2 7">Belongs to the derlin family.</text>
</comment>
<dbReference type="RefSeq" id="XP_003957602.1">
    <property type="nucleotide sequence ID" value="XM_003957553.1"/>
</dbReference>
<dbReference type="FunCoup" id="H2AVR7">
    <property type="interactions" value="108"/>
</dbReference>
<dbReference type="OrthoDB" id="1716531at2759"/>
<feature type="transmembrane region" description="Helical" evidence="7">
    <location>
        <begin position="56"/>
        <end position="76"/>
    </location>
</feature>
<dbReference type="GO" id="GO:0006515">
    <property type="term" value="P:protein quality control for misfolded or incompletely synthesized proteins"/>
    <property type="evidence" value="ECO:0007669"/>
    <property type="project" value="EnsemblFungi"/>
</dbReference>
<dbReference type="KEGG" id="kaf:KAFR_0E03150"/>
<dbReference type="AlphaFoldDB" id="H2AVR7"/>
<dbReference type="GO" id="GO:0000839">
    <property type="term" value="C:Hrd1p ubiquitin ligase ERAD-L complex"/>
    <property type="evidence" value="ECO:0007669"/>
    <property type="project" value="EnsemblFungi"/>
</dbReference>
<keyword evidence="4 7" id="KW-0256">Endoplasmic reticulum</keyword>
<dbReference type="eggNOG" id="KOG0858">
    <property type="taxonomic scope" value="Eukaryota"/>
</dbReference>
<evidence type="ECO:0000313" key="9">
    <source>
        <dbReference type="Proteomes" id="UP000005220"/>
    </source>
</evidence>
<dbReference type="GeneID" id="13883204"/>
<dbReference type="STRING" id="1071382.H2AVR7"/>
<dbReference type="GO" id="GO:0030970">
    <property type="term" value="P:retrograde protein transport, ER to cytosol"/>
    <property type="evidence" value="ECO:0007669"/>
    <property type="project" value="EnsemblFungi"/>
</dbReference>
<evidence type="ECO:0000256" key="1">
    <source>
        <dbReference type="ARBA" id="ARBA00004477"/>
    </source>
</evidence>
<keyword evidence="5 7" id="KW-1133">Transmembrane helix</keyword>
<dbReference type="GO" id="GO:0051787">
    <property type="term" value="F:misfolded protein binding"/>
    <property type="evidence" value="ECO:0007669"/>
    <property type="project" value="EnsemblFungi"/>
</dbReference>
<dbReference type="Pfam" id="PF04511">
    <property type="entry name" value="DER1"/>
    <property type="match status" value="1"/>
</dbReference>
<evidence type="ECO:0000256" key="4">
    <source>
        <dbReference type="ARBA" id="ARBA00022824"/>
    </source>
</evidence>
<name>H2AVR7_KAZAF</name>
<dbReference type="InterPro" id="IPR007599">
    <property type="entry name" value="DER1"/>
</dbReference>
<dbReference type="GO" id="GO:0070843">
    <property type="term" value="P:misfolded protein transport"/>
    <property type="evidence" value="ECO:0007669"/>
    <property type="project" value="EnsemblFungi"/>
</dbReference>
<feature type="transmembrane region" description="Helical" evidence="7">
    <location>
        <begin position="96"/>
        <end position="120"/>
    </location>
</feature>
<keyword evidence="3 7" id="KW-0812">Transmembrane</keyword>
<evidence type="ECO:0000256" key="3">
    <source>
        <dbReference type="ARBA" id="ARBA00022692"/>
    </source>
</evidence>
<keyword evidence="9" id="KW-1185">Reference proteome</keyword>
<keyword evidence="6 7" id="KW-0472">Membrane</keyword>
<evidence type="ECO:0000313" key="8">
    <source>
        <dbReference type="EMBL" id="CCF58467.1"/>
    </source>
</evidence>
<evidence type="ECO:0000256" key="7">
    <source>
        <dbReference type="RuleBase" id="RU363059"/>
    </source>
</evidence>
<evidence type="ECO:0000256" key="5">
    <source>
        <dbReference type="ARBA" id="ARBA00022989"/>
    </source>
</evidence>
<proteinExistence type="inferred from homology"/>
<feature type="transmembrane region" description="Helical" evidence="7">
    <location>
        <begin position="140"/>
        <end position="165"/>
    </location>
</feature>
<evidence type="ECO:0000256" key="2">
    <source>
        <dbReference type="ARBA" id="ARBA00008917"/>
    </source>
</evidence>
<comment type="function">
    <text evidence="7">May be involved in the degradation of misfolded endoplasmic reticulum (ER) luminal proteins.</text>
</comment>
<comment type="subcellular location">
    <subcellularLocation>
        <location evidence="1 7">Endoplasmic reticulum membrane</location>
        <topology evidence="1 7">Multi-pass membrane protein</topology>
    </subcellularLocation>
</comment>
<gene>
    <name evidence="8" type="primary">KAFR0E03150</name>
    <name evidence="8" type="ORF">KAFR_0E03150</name>
</gene>
<dbReference type="EMBL" id="HE650825">
    <property type="protein sequence ID" value="CCF58467.1"/>
    <property type="molecule type" value="Genomic_DNA"/>
</dbReference>
<accession>H2AVR7</accession>
<feature type="transmembrane region" description="Helical" evidence="7">
    <location>
        <begin position="18"/>
        <end position="35"/>
    </location>
</feature>
<reference evidence="8 9" key="1">
    <citation type="journal article" date="2011" name="Proc. Natl. Acad. Sci. U.S.A.">
        <title>Evolutionary erosion of yeast sex chromosomes by mating-type switching accidents.</title>
        <authorList>
            <person name="Gordon J.L."/>
            <person name="Armisen D."/>
            <person name="Proux-Wera E."/>
            <person name="Oheigeartaigh S.S."/>
            <person name="Byrne K.P."/>
            <person name="Wolfe K.H."/>
        </authorList>
    </citation>
    <scope>NUCLEOTIDE SEQUENCE [LARGE SCALE GENOMIC DNA]</scope>
    <source>
        <strain evidence="9">ATCC 22294 / BCRC 22015 / CBS 2517 / CECT 1963 / NBRC 1671 / NRRL Y-8276</strain>
    </source>
</reference>
<organism evidence="8 9">
    <name type="scientific">Kazachstania africana (strain ATCC 22294 / BCRC 22015 / CBS 2517 / CECT 1963 / NBRC 1671 / NRRL Y-8276)</name>
    <name type="common">Yeast</name>
    <name type="synonym">Kluyveromyces africanus</name>
    <dbReference type="NCBI Taxonomy" id="1071382"/>
    <lineage>
        <taxon>Eukaryota</taxon>
        <taxon>Fungi</taxon>
        <taxon>Dikarya</taxon>
        <taxon>Ascomycota</taxon>
        <taxon>Saccharomycotina</taxon>
        <taxon>Saccharomycetes</taxon>
        <taxon>Saccharomycetales</taxon>
        <taxon>Saccharomycetaceae</taxon>
        <taxon>Kazachstania</taxon>
    </lineage>
</organism>
<sequence>MDVVIFNLIGDIPLVTKTWVLGSFALSVLISTKLIDSTKLLYNYDLVFQRGQYQRIFYSIFNYGELNLVSIVNIFISANHLSLLENSINNKRKFIWMIFLMLNIILVMTAYVQPVSSLGVVLHENLVYFQLKKNSQQMNFVLIGGINISPTIIPIYMYSVMYFVYQRSLLEISMNFLAGHTIYYLDDVMSKIYDIDFCKTPYDIWLDYTKTNSDTEEEVFVGQEAEIHMEMDQEELEIHEATDEDDI</sequence>
<dbReference type="InParanoid" id="H2AVR7"/>
<evidence type="ECO:0000256" key="6">
    <source>
        <dbReference type="ARBA" id="ARBA00023136"/>
    </source>
</evidence>
<dbReference type="HOGENOM" id="CLU_1256224_0_0_1"/>
<dbReference type="PANTHER" id="PTHR11009">
    <property type="entry name" value="DER1-LIKE PROTEIN, DERLIN"/>
    <property type="match status" value="1"/>
</dbReference>
<dbReference type="Proteomes" id="UP000005220">
    <property type="component" value="Chromosome 5"/>
</dbReference>